<feature type="domain" description="Glycine cleavage system P-protein N-terminal" evidence="11">
    <location>
        <begin position="25"/>
        <end position="453"/>
    </location>
</feature>
<feature type="modified residue" description="N6-(pyridoxal phosphate)lysine" evidence="8 9">
    <location>
        <position position="716"/>
    </location>
</feature>
<dbReference type="InParanoid" id="A0A1I4BSM6"/>
<dbReference type="GO" id="GO:0016594">
    <property type="term" value="F:glycine binding"/>
    <property type="evidence" value="ECO:0007669"/>
    <property type="project" value="TreeGrafter"/>
</dbReference>
<comment type="function">
    <text evidence="2 8">The glycine cleavage system catalyzes the degradation of glycine. The P protein binds the alpha-amino group of glycine through its pyridoxal phosphate cofactor; CO(2) is released and the remaining methylamine moiety is then transferred to the lipoamide cofactor of the H protein.</text>
</comment>
<evidence type="ECO:0000313" key="13">
    <source>
        <dbReference type="EMBL" id="SFK71390.1"/>
    </source>
</evidence>
<dbReference type="Pfam" id="PF21478">
    <property type="entry name" value="GcvP2_C"/>
    <property type="match status" value="1"/>
</dbReference>
<dbReference type="FunCoup" id="A0A1I4BSM6">
    <property type="interactions" value="266"/>
</dbReference>
<dbReference type="InterPro" id="IPR049316">
    <property type="entry name" value="GDC-P_C"/>
</dbReference>
<comment type="cofactor">
    <cofactor evidence="1 8 9">
        <name>pyridoxal 5'-phosphate</name>
        <dbReference type="ChEBI" id="CHEBI:597326"/>
    </cofactor>
</comment>
<accession>A0A1I4BSM6</accession>
<feature type="compositionally biased region" description="Pro residues" evidence="10">
    <location>
        <begin position="1"/>
        <end position="11"/>
    </location>
</feature>
<dbReference type="FunFam" id="3.90.1150.10:FF:000007">
    <property type="entry name" value="Glycine dehydrogenase (decarboxylating), mitochondrial"/>
    <property type="match status" value="1"/>
</dbReference>
<feature type="region of interest" description="Disordered" evidence="10">
    <location>
        <begin position="1"/>
        <end position="22"/>
    </location>
</feature>
<dbReference type="Proteomes" id="UP000199152">
    <property type="component" value="Unassembled WGS sequence"/>
</dbReference>
<dbReference type="InterPro" id="IPR015421">
    <property type="entry name" value="PyrdxlP-dep_Trfase_major"/>
</dbReference>
<evidence type="ECO:0000256" key="3">
    <source>
        <dbReference type="ARBA" id="ARBA00010756"/>
    </source>
</evidence>
<dbReference type="FunFam" id="3.40.640.10:FF:000007">
    <property type="entry name" value="glycine dehydrogenase (Decarboxylating), mitochondrial"/>
    <property type="match status" value="1"/>
</dbReference>
<evidence type="ECO:0000256" key="9">
    <source>
        <dbReference type="PIRSR" id="PIRSR603437-50"/>
    </source>
</evidence>
<dbReference type="RefSeq" id="WP_091322278.1">
    <property type="nucleotide sequence ID" value="NZ_FOSW01000003.1"/>
</dbReference>
<dbReference type="Gene3D" id="3.90.1150.10">
    <property type="entry name" value="Aspartate Aminotransferase, domain 1"/>
    <property type="match status" value="2"/>
</dbReference>
<dbReference type="InterPro" id="IPR003437">
    <property type="entry name" value="GcvP"/>
</dbReference>
<protein>
    <recommendedName>
        <fullName evidence="8">Glycine dehydrogenase (decarboxylating)</fullName>
        <ecNumber evidence="8">1.4.4.2</ecNumber>
    </recommendedName>
    <alternativeName>
        <fullName evidence="8">Glycine cleavage system P-protein</fullName>
    </alternativeName>
    <alternativeName>
        <fullName evidence="8">Glycine decarboxylase</fullName>
    </alternativeName>
    <alternativeName>
        <fullName evidence="8">Glycine dehydrogenase (aminomethyl-transferring)</fullName>
    </alternativeName>
</protein>
<dbReference type="InterPro" id="IPR020581">
    <property type="entry name" value="GDC_P"/>
</dbReference>
<dbReference type="GO" id="GO:0005960">
    <property type="term" value="C:glycine cleavage complex"/>
    <property type="evidence" value="ECO:0007669"/>
    <property type="project" value="TreeGrafter"/>
</dbReference>
<dbReference type="GO" id="GO:0019464">
    <property type="term" value="P:glycine decarboxylation via glycine cleavage system"/>
    <property type="evidence" value="ECO:0007669"/>
    <property type="project" value="UniProtKB-UniRule"/>
</dbReference>
<evidence type="ECO:0000256" key="2">
    <source>
        <dbReference type="ARBA" id="ARBA00003788"/>
    </source>
</evidence>
<dbReference type="EMBL" id="FOSW01000003">
    <property type="protein sequence ID" value="SFK71390.1"/>
    <property type="molecule type" value="Genomic_DNA"/>
</dbReference>
<keyword evidence="6 8" id="KW-0560">Oxidoreductase</keyword>
<evidence type="ECO:0000256" key="5">
    <source>
        <dbReference type="ARBA" id="ARBA00022898"/>
    </source>
</evidence>
<dbReference type="CDD" id="cd00613">
    <property type="entry name" value="GDC-P"/>
    <property type="match status" value="1"/>
</dbReference>
<dbReference type="InterPro" id="IPR015422">
    <property type="entry name" value="PyrdxlP-dep_Trfase_small"/>
</dbReference>
<comment type="similarity">
    <text evidence="3 8">Belongs to the GcvP family.</text>
</comment>
<evidence type="ECO:0000259" key="11">
    <source>
        <dbReference type="Pfam" id="PF02347"/>
    </source>
</evidence>
<dbReference type="GO" id="GO:0030170">
    <property type="term" value="F:pyridoxal phosphate binding"/>
    <property type="evidence" value="ECO:0007669"/>
    <property type="project" value="TreeGrafter"/>
</dbReference>
<dbReference type="SUPFAM" id="SSF53383">
    <property type="entry name" value="PLP-dependent transferases"/>
    <property type="match status" value="2"/>
</dbReference>
<evidence type="ECO:0000259" key="12">
    <source>
        <dbReference type="Pfam" id="PF21478"/>
    </source>
</evidence>
<feature type="domain" description="Glycine cleavage system P-protein N-terminal" evidence="11">
    <location>
        <begin position="470"/>
        <end position="745"/>
    </location>
</feature>
<dbReference type="Pfam" id="PF02347">
    <property type="entry name" value="GDC-P"/>
    <property type="match status" value="2"/>
</dbReference>
<name>A0A1I4BSM6_9ACTN</name>
<sequence length="993" mass="104719">MANPAPRPPRLPALTALDPSGSFADRHIGPRAAETEQMLAAVGHPTLQSLVDAAVPEGVHDRTPLNLPPAADETAVLAALRERAAANDVYTSMIGLGYSGTVTPQVIQRNILENPAWYTAYTPYQPEISQGRLEALLNFQTVVADLTGLPVAGASMLDEATAAAEAMTLVRRAGRVTPDAVFVVDADTLPQTLAVLETRADPLGITLHVADLSAGWPTDLPEAGAFGVLLSHPGASGAVRDHRALAEAAHEAGASVVVAADLLALTLLEAPGEWGADVACGTTQRFGVPMGFGGPHAGYLSVREGLARQLPGRLVGVSVDADGDVAYRLALQTREQHIRREKATSNICTAQVLLAIMAGAYAVYHGPEGLTAIAARVHRSAQALATWLRAGGVEVVHERFFDTVLASVPGRADQVVAAAARRRINLRRVDADTVGVACDETTTPDTLRAVAAAFGVPADDAVLAEDGVDALPPELRRRTPFLTHPVFADHRSETALMRYLRSLADKDLALDRTMIPLGSCTMKLNSAVEMAAITWPEFAGLHPFAPAEQARGYRQLIDELCADLAEITGYAAVSVQPNAGSQGEFAGLLAIRGYHRSRGEEQRDVCLIPSSAHGTNAASAVMAGMRVGVVACDDAGNVDLADLRAKIDQHADRLAAIMLTYPSTHGVFEAEVQEICAAVHDAGGQVYVDGANLNALVGVARPGRFGSDVSHLNLHKTFCIPHGGGGPGVGPIGVREHLVPFLPGHPLVDTGSSGPAVSGAPWGSAGILPISWAYLRLMGPEGLRRATEHAILGANYLAARLREHYPVLYTGGHGLVAHECILDIRPLTRASGVTNDDIAKRLIDFGFHAPTMSFPVAGTLMVEPTESEDKDELDRFVDAMVAIRAEIEKVTTGEYDRGDNPLRNAPHTLQMLAGEWGRPYPRSTAVYPVPGLRDRGYLSPVRRIDQAYGDRNLVCSCPPLSAYADAAPAAGAADDLGTVADVVPDEQPAGAQA</sequence>
<evidence type="ECO:0000313" key="14">
    <source>
        <dbReference type="Proteomes" id="UP000199152"/>
    </source>
</evidence>
<dbReference type="InterPro" id="IPR015424">
    <property type="entry name" value="PyrdxlP-dep_Trfase"/>
</dbReference>
<gene>
    <name evidence="8" type="primary">gcvP</name>
    <name evidence="13" type="ORF">SAMN04488085_103167</name>
</gene>
<dbReference type="GO" id="GO:0005829">
    <property type="term" value="C:cytosol"/>
    <property type="evidence" value="ECO:0007669"/>
    <property type="project" value="TreeGrafter"/>
</dbReference>
<dbReference type="STRING" id="504800.SAMN04488085_103167"/>
<proteinExistence type="inferred from homology"/>
<evidence type="ECO:0000256" key="7">
    <source>
        <dbReference type="ARBA" id="ARBA00049026"/>
    </source>
</evidence>
<keyword evidence="5 8" id="KW-0663">Pyridoxal phosphate</keyword>
<dbReference type="AlphaFoldDB" id="A0A1I4BSM6"/>
<evidence type="ECO:0000256" key="1">
    <source>
        <dbReference type="ARBA" id="ARBA00001933"/>
    </source>
</evidence>
<dbReference type="NCBIfam" id="TIGR00461">
    <property type="entry name" value="gcvP"/>
    <property type="match status" value="1"/>
</dbReference>
<dbReference type="PANTHER" id="PTHR11773:SF1">
    <property type="entry name" value="GLYCINE DEHYDROGENASE (DECARBOXYLATING), MITOCHONDRIAL"/>
    <property type="match status" value="1"/>
</dbReference>
<comment type="catalytic activity">
    <reaction evidence="7 8">
        <text>N(6)-[(R)-lipoyl]-L-lysyl-[glycine-cleavage complex H protein] + glycine + H(+) = N(6)-[(R)-S(8)-aminomethyldihydrolipoyl]-L-lysyl-[glycine-cleavage complex H protein] + CO2</text>
        <dbReference type="Rhea" id="RHEA:24304"/>
        <dbReference type="Rhea" id="RHEA-COMP:10494"/>
        <dbReference type="Rhea" id="RHEA-COMP:10495"/>
        <dbReference type="ChEBI" id="CHEBI:15378"/>
        <dbReference type="ChEBI" id="CHEBI:16526"/>
        <dbReference type="ChEBI" id="CHEBI:57305"/>
        <dbReference type="ChEBI" id="CHEBI:83099"/>
        <dbReference type="ChEBI" id="CHEBI:83143"/>
        <dbReference type="EC" id="1.4.4.2"/>
    </reaction>
</comment>
<dbReference type="PANTHER" id="PTHR11773">
    <property type="entry name" value="GLYCINE DEHYDROGENASE, DECARBOXYLATING"/>
    <property type="match status" value="1"/>
</dbReference>
<dbReference type="Gene3D" id="3.40.640.10">
    <property type="entry name" value="Type I PLP-dependent aspartate aminotransferase-like (Major domain)"/>
    <property type="match status" value="2"/>
</dbReference>
<dbReference type="NCBIfam" id="NF003346">
    <property type="entry name" value="PRK04366.1"/>
    <property type="match status" value="1"/>
</dbReference>
<reference evidence="13 14" key="1">
    <citation type="submission" date="2016-10" db="EMBL/GenBank/DDBJ databases">
        <authorList>
            <person name="de Groot N.N."/>
        </authorList>
    </citation>
    <scope>NUCLEOTIDE SEQUENCE [LARGE SCALE GENOMIC DNA]</scope>
    <source>
        <strain evidence="13 14">DSM 45317</strain>
    </source>
</reference>
<dbReference type="FunFam" id="3.40.640.10:FF:000005">
    <property type="entry name" value="Glycine dehydrogenase (decarboxylating), mitochondrial"/>
    <property type="match status" value="1"/>
</dbReference>
<dbReference type="EC" id="1.4.4.2" evidence="8"/>
<comment type="subunit">
    <text evidence="4 8">The glycine cleavage system is composed of four proteins: P, T, L and H.</text>
</comment>
<evidence type="ECO:0000256" key="8">
    <source>
        <dbReference type="HAMAP-Rule" id="MF_00711"/>
    </source>
</evidence>
<evidence type="ECO:0000256" key="4">
    <source>
        <dbReference type="ARBA" id="ARBA00011690"/>
    </source>
</evidence>
<dbReference type="HAMAP" id="MF_00711">
    <property type="entry name" value="GcvP"/>
    <property type="match status" value="1"/>
</dbReference>
<evidence type="ECO:0000256" key="6">
    <source>
        <dbReference type="ARBA" id="ARBA00023002"/>
    </source>
</evidence>
<keyword evidence="14" id="KW-1185">Reference proteome</keyword>
<organism evidence="13 14">
    <name type="scientific">Geodermatophilus ruber</name>
    <dbReference type="NCBI Taxonomy" id="504800"/>
    <lineage>
        <taxon>Bacteria</taxon>
        <taxon>Bacillati</taxon>
        <taxon>Actinomycetota</taxon>
        <taxon>Actinomycetes</taxon>
        <taxon>Geodermatophilales</taxon>
        <taxon>Geodermatophilaceae</taxon>
        <taxon>Geodermatophilus</taxon>
    </lineage>
</organism>
<feature type="domain" description="Glycine dehydrogenase C-terminal" evidence="12">
    <location>
        <begin position="786"/>
        <end position="907"/>
    </location>
</feature>
<evidence type="ECO:0000256" key="10">
    <source>
        <dbReference type="SAM" id="MobiDB-lite"/>
    </source>
</evidence>
<dbReference type="OrthoDB" id="9801272at2"/>
<dbReference type="InterPro" id="IPR049315">
    <property type="entry name" value="GDC-P_N"/>
</dbReference>
<dbReference type="GO" id="GO:0004375">
    <property type="term" value="F:glycine dehydrogenase (decarboxylating) activity"/>
    <property type="evidence" value="ECO:0007669"/>
    <property type="project" value="UniProtKB-EC"/>
</dbReference>